<sequence length="112" mass="12676">MRTSAIFAIFCLAGGMVPSLALPSHNPPQGKLSHEEIKELVSQRKGIIKAQRHQDWNTLPDDVRAILIAHKKTINSRIYAHDLEVAKQNMAMWNAKEMETEGKGTRIEQWAM</sequence>
<gene>
    <name evidence="1" type="ORF">F5148DRAFT_1249974</name>
</gene>
<evidence type="ECO:0000313" key="2">
    <source>
        <dbReference type="Proteomes" id="UP001207468"/>
    </source>
</evidence>
<accession>A0ACC0TUF3</accession>
<reference evidence="1" key="1">
    <citation type="submission" date="2021-03" db="EMBL/GenBank/DDBJ databases">
        <title>Evolutionary priming and transition to the ectomycorrhizal habit in an iconic lineage of mushroom-forming fungi: is preadaptation a requirement?</title>
        <authorList>
            <consortium name="DOE Joint Genome Institute"/>
            <person name="Looney B.P."/>
            <person name="Miyauchi S."/>
            <person name="Morin E."/>
            <person name="Drula E."/>
            <person name="Courty P.E."/>
            <person name="Chicoki N."/>
            <person name="Fauchery L."/>
            <person name="Kohler A."/>
            <person name="Kuo A."/>
            <person name="LaButti K."/>
            <person name="Pangilinan J."/>
            <person name="Lipzen A."/>
            <person name="Riley R."/>
            <person name="Andreopoulos W."/>
            <person name="He G."/>
            <person name="Johnson J."/>
            <person name="Barry K.W."/>
            <person name="Grigoriev I.V."/>
            <person name="Nagy L."/>
            <person name="Hibbett D."/>
            <person name="Henrissat B."/>
            <person name="Matheny P.B."/>
            <person name="Labbe J."/>
            <person name="Martin A.F."/>
        </authorList>
    </citation>
    <scope>NUCLEOTIDE SEQUENCE</scope>
    <source>
        <strain evidence="1">BPL698</strain>
    </source>
</reference>
<proteinExistence type="predicted"/>
<protein>
    <submittedName>
        <fullName evidence="1">Uncharacterized protein</fullName>
    </submittedName>
</protein>
<dbReference type="EMBL" id="JAGFNK010000557">
    <property type="protein sequence ID" value="KAI9448788.1"/>
    <property type="molecule type" value="Genomic_DNA"/>
</dbReference>
<comment type="caution">
    <text evidence="1">The sequence shown here is derived from an EMBL/GenBank/DDBJ whole genome shotgun (WGS) entry which is preliminary data.</text>
</comment>
<dbReference type="Proteomes" id="UP001207468">
    <property type="component" value="Unassembled WGS sequence"/>
</dbReference>
<evidence type="ECO:0000313" key="1">
    <source>
        <dbReference type="EMBL" id="KAI9448788.1"/>
    </source>
</evidence>
<organism evidence="1 2">
    <name type="scientific">Russula earlei</name>
    <dbReference type="NCBI Taxonomy" id="71964"/>
    <lineage>
        <taxon>Eukaryota</taxon>
        <taxon>Fungi</taxon>
        <taxon>Dikarya</taxon>
        <taxon>Basidiomycota</taxon>
        <taxon>Agaricomycotina</taxon>
        <taxon>Agaricomycetes</taxon>
        <taxon>Russulales</taxon>
        <taxon>Russulaceae</taxon>
        <taxon>Russula</taxon>
    </lineage>
</organism>
<keyword evidence="2" id="KW-1185">Reference proteome</keyword>
<name>A0ACC0TUF3_9AGAM</name>